<reference evidence="2 3" key="1">
    <citation type="submission" date="2020-04" db="EMBL/GenBank/DDBJ databases">
        <authorList>
            <person name="De Canck E."/>
        </authorList>
    </citation>
    <scope>NUCLEOTIDE SEQUENCE [LARGE SCALE GENOMIC DNA]</scope>
    <source>
        <strain evidence="2 3">LMG 28138</strain>
    </source>
</reference>
<keyword evidence="3" id="KW-1185">Reference proteome</keyword>
<feature type="region of interest" description="Disordered" evidence="1">
    <location>
        <begin position="408"/>
        <end position="473"/>
    </location>
</feature>
<evidence type="ECO:0000313" key="2">
    <source>
        <dbReference type="EMBL" id="CAB3783425.1"/>
    </source>
</evidence>
<organism evidence="2 3">
    <name type="scientific">Pararobbsia alpina</name>
    <dbReference type="NCBI Taxonomy" id="621374"/>
    <lineage>
        <taxon>Bacteria</taxon>
        <taxon>Pseudomonadati</taxon>
        <taxon>Pseudomonadota</taxon>
        <taxon>Betaproteobacteria</taxon>
        <taxon>Burkholderiales</taxon>
        <taxon>Burkholderiaceae</taxon>
        <taxon>Pararobbsia</taxon>
    </lineage>
</organism>
<dbReference type="AlphaFoldDB" id="A0A6S7AZV4"/>
<evidence type="ECO:0000256" key="1">
    <source>
        <dbReference type="SAM" id="MobiDB-lite"/>
    </source>
</evidence>
<sequence length="487" mass="53023">MSRATFQESIRRSTILPAFSQSLAEVHFHPHADFASLQVFTCERLNSVLTKEACAANYTRPNAPLSCKGCPIGSAHAGVEVQRTATDVLNDPNSDRHARAAAANGLSCVRCLRSESTAKRFIGRFRLVQKAWCISCYNRTREVHSGRNSKLAKPVKWAGLRQTVITIEDATGTWTTLEPIMTTGRAEAERYVSRCHPGSVIVEVFVDGHAVKPGAPDPTPADWKADAVRKQNATVAARKRKPKLLPVASDREAFSEVDDYGNLRNAAKVEPVEFALDAESIATYWDLTADGLPDFIEWLCEGWTEPVAPFAPVEYLSEVTGNPWTGFAVTKRPIGDPSEASAAVADAIALPEVSEAVLSESEQPENESEWAGCYIVRDGVTTYVCDYAKERGISDEEAAIVLGMLDTDYSDEPEPAAAPESEPAPEPVKAAPAPTPKKLTGKQLRKLEKAQRRVERQQGDPQPAPNRMPAKQTAIAARAYALLQAGK</sequence>
<proteinExistence type="predicted"/>
<feature type="compositionally biased region" description="Low complexity" evidence="1">
    <location>
        <begin position="415"/>
        <end position="432"/>
    </location>
</feature>
<evidence type="ECO:0000313" key="3">
    <source>
        <dbReference type="Proteomes" id="UP000494115"/>
    </source>
</evidence>
<gene>
    <name evidence="2" type="ORF">LMG28138_01637</name>
</gene>
<name>A0A6S7AZV4_9BURK</name>
<protein>
    <submittedName>
        <fullName evidence="2">Uncharacterized protein</fullName>
    </submittedName>
</protein>
<feature type="compositionally biased region" description="Basic and acidic residues" evidence="1">
    <location>
        <begin position="445"/>
        <end position="458"/>
    </location>
</feature>
<dbReference type="Proteomes" id="UP000494115">
    <property type="component" value="Unassembled WGS sequence"/>
</dbReference>
<dbReference type="EMBL" id="CADIKM010000005">
    <property type="protein sequence ID" value="CAB3783425.1"/>
    <property type="molecule type" value="Genomic_DNA"/>
</dbReference>
<accession>A0A6S7AZV4</accession>